<dbReference type="GO" id="GO:0005886">
    <property type="term" value="C:plasma membrane"/>
    <property type="evidence" value="ECO:0007669"/>
    <property type="project" value="InterPro"/>
</dbReference>
<evidence type="ECO:0000256" key="1">
    <source>
        <dbReference type="ARBA" id="ARBA00022475"/>
    </source>
</evidence>
<keyword evidence="1" id="KW-1003">Cell membrane</keyword>
<sequence length="92" mass="10104">MKGQWYLLAGIIFAIIIAIFAVLNVSPVEVNFLFGTAHWPLVLVILFSTLMGGVIAGSLAIYQIVVLKKQLKKVQAVNGENKLSENNLEPHE</sequence>
<keyword evidence="3 5" id="KW-1133">Transmembrane helix</keyword>
<evidence type="ECO:0000256" key="4">
    <source>
        <dbReference type="ARBA" id="ARBA00023136"/>
    </source>
</evidence>
<feature type="transmembrane region" description="Helical" evidence="5">
    <location>
        <begin position="5"/>
        <end position="25"/>
    </location>
</feature>
<dbReference type="KEGG" id="bcoh:BC6307_16110"/>
<evidence type="ECO:0000256" key="2">
    <source>
        <dbReference type="ARBA" id="ARBA00022692"/>
    </source>
</evidence>
<dbReference type="Proteomes" id="UP000215224">
    <property type="component" value="Chromosome"/>
</dbReference>
<dbReference type="AlphaFoldDB" id="A0A223KTQ6"/>
<keyword evidence="2 5" id="KW-0812">Transmembrane</keyword>
<evidence type="ECO:0000256" key="5">
    <source>
        <dbReference type="SAM" id="Phobius"/>
    </source>
</evidence>
<keyword evidence="4 5" id="KW-0472">Membrane</keyword>
<evidence type="ECO:0000313" key="7">
    <source>
        <dbReference type="EMBL" id="AST92703.1"/>
    </source>
</evidence>
<dbReference type="PANTHER" id="PTHR41335">
    <property type="entry name" value="MEMBRANE PROTEIN-RELATED"/>
    <property type="match status" value="1"/>
</dbReference>
<protein>
    <recommendedName>
        <fullName evidence="6">Lipopolysaccharide assembly protein A domain-containing protein</fullName>
    </recommendedName>
</protein>
<dbReference type="Pfam" id="PF06305">
    <property type="entry name" value="LapA_dom"/>
    <property type="match status" value="1"/>
</dbReference>
<keyword evidence="8" id="KW-1185">Reference proteome</keyword>
<evidence type="ECO:0000259" key="6">
    <source>
        <dbReference type="Pfam" id="PF06305"/>
    </source>
</evidence>
<name>A0A223KTQ6_9BACI</name>
<reference evidence="7 8" key="1">
    <citation type="submission" date="2016-12" db="EMBL/GenBank/DDBJ databases">
        <title>The whole genome sequencing and assembly of Bacillus cohnii DSM 6307T strain.</title>
        <authorList>
            <person name="Lee Y.-J."/>
            <person name="Yi H."/>
            <person name="Bahn Y.-S."/>
            <person name="Kim J.F."/>
            <person name="Lee D.-W."/>
        </authorList>
    </citation>
    <scope>NUCLEOTIDE SEQUENCE [LARGE SCALE GENOMIC DNA]</scope>
    <source>
        <strain evidence="7 8">DSM 6307</strain>
    </source>
</reference>
<accession>A0A223KTQ6</accession>
<organism evidence="7 8">
    <name type="scientific">Sutcliffiella cohnii</name>
    <dbReference type="NCBI Taxonomy" id="33932"/>
    <lineage>
        <taxon>Bacteria</taxon>
        <taxon>Bacillati</taxon>
        <taxon>Bacillota</taxon>
        <taxon>Bacilli</taxon>
        <taxon>Bacillales</taxon>
        <taxon>Bacillaceae</taxon>
        <taxon>Sutcliffiella</taxon>
    </lineage>
</organism>
<dbReference type="EMBL" id="CP018866">
    <property type="protein sequence ID" value="AST92703.1"/>
    <property type="molecule type" value="Genomic_DNA"/>
</dbReference>
<evidence type="ECO:0000256" key="3">
    <source>
        <dbReference type="ARBA" id="ARBA00022989"/>
    </source>
</evidence>
<dbReference type="RefSeq" id="WP_066420866.1">
    <property type="nucleotide sequence ID" value="NZ_CP018866.1"/>
</dbReference>
<feature type="transmembrane region" description="Helical" evidence="5">
    <location>
        <begin position="37"/>
        <end position="62"/>
    </location>
</feature>
<dbReference type="STRING" id="1314751.GCA_001591425_04524"/>
<evidence type="ECO:0000313" key="8">
    <source>
        <dbReference type="Proteomes" id="UP000215224"/>
    </source>
</evidence>
<proteinExistence type="predicted"/>
<dbReference type="InterPro" id="IPR010445">
    <property type="entry name" value="LapA_dom"/>
</dbReference>
<dbReference type="PANTHER" id="PTHR41335:SF1">
    <property type="entry name" value="MEMBRANE PROTEIN"/>
    <property type="match status" value="1"/>
</dbReference>
<feature type="domain" description="Lipopolysaccharide assembly protein A" evidence="6">
    <location>
        <begin position="24"/>
        <end position="75"/>
    </location>
</feature>
<gene>
    <name evidence="7" type="ORF">BC6307_16110</name>
</gene>